<gene>
    <name evidence="1" type="ORF">EIP75_06875</name>
</gene>
<keyword evidence="2" id="KW-1185">Reference proteome</keyword>
<dbReference type="Proteomes" id="UP000269265">
    <property type="component" value="Unassembled WGS sequence"/>
</dbReference>
<dbReference type="OrthoDB" id="9957274at2"/>
<dbReference type="Pfam" id="PF13997">
    <property type="entry name" value="YqjK"/>
    <property type="match status" value="1"/>
</dbReference>
<organism evidence="1 2">
    <name type="scientific">Aquabacterium soli</name>
    <dbReference type="NCBI Taxonomy" id="2493092"/>
    <lineage>
        <taxon>Bacteria</taxon>
        <taxon>Pseudomonadati</taxon>
        <taxon>Pseudomonadota</taxon>
        <taxon>Betaproteobacteria</taxon>
        <taxon>Burkholderiales</taxon>
        <taxon>Aquabacterium</taxon>
    </lineage>
</organism>
<evidence type="ECO:0000313" key="2">
    <source>
        <dbReference type="Proteomes" id="UP000269265"/>
    </source>
</evidence>
<evidence type="ECO:0000313" key="1">
    <source>
        <dbReference type="EMBL" id="RRS05272.1"/>
    </source>
</evidence>
<proteinExistence type="predicted"/>
<dbReference type="AlphaFoldDB" id="A0A426VEG1"/>
<reference evidence="1 2" key="1">
    <citation type="submission" date="2018-12" db="EMBL/GenBank/DDBJ databases">
        <title>The whole draft genome of Aquabacterium sp. SJQ9.</title>
        <authorList>
            <person name="Sun L."/>
            <person name="Gao X."/>
            <person name="Chen W."/>
            <person name="Huang K."/>
        </authorList>
    </citation>
    <scope>NUCLEOTIDE SEQUENCE [LARGE SCALE GENOMIC DNA]</scope>
    <source>
        <strain evidence="1 2">SJQ9</strain>
    </source>
</reference>
<accession>A0A426VEG1</accession>
<dbReference type="InterPro" id="IPR025612">
    <property type="entry name" value="YqjK"/>
</dbReference>
<dbReference type="RefSeq" id="WP_125242490.1">
    <property type="nucleotide sequence ID" value="NZ_RSED01000004.1"/>
</dbReference>
<comment type="caution">
    <text evidence="1">The sequence shown here is derived from an EMBL/GenBank/DDBJ whole genome shotgun (WGS) entry which is preliminary data.</text>
</comment>
<protein>
    <recommendedName>
        <fullName evidence="3">YqjK-like protein</fullName>
    </recommendedName>
</protein>
<dbReference type="EMBL" id="RSED01000004">
    <property type="protein sequence ID" value="RRS05272.1"/>
    <property type="molecule type" value="Genomic_DNA"/>
</dbReference>
<name>A0A426VEG1_9BURK</name>
<sequence>MLTDEQLALKKRYLQLHSTVLRHTLAQQVSSTLSPVASAQQRVQAVAAWARAHPMLLGGAALALVFWRPRGLNQLVQRGLMLWLTWQRVQTLRGPR</sequence>
<evidence type="ECO:0008006" key="3">
    <source>
        <dbReference type="Google" id="ProtNLM"/>
    </source>
</evidence>